<accession>A0A424FNN6</accession>
<dbReference type="Pfam" id="PF00589">
    <property type="entry name" value="Phage_integrase"/>
    <property type="match status" value="1"/>
</dbReference>
<protein>
    <submittedName>
        <fullName evidence="3">Integrase</fullName>
    </submittedName>
</protein>
<proteinExistence type="predicted"/>
<dbReference type="Gene3D" id="1.10.443.10">
    <property type="entry name" value="Intergrase catalytic core"/>
    <property type="match status" value="1"/>
</dbReference>
<dbReference type="InterPro" id="IPR002104">
    <property type="entry name" value="Integrase_catalytic"/>
</dbReference>
<organism evidence="3 4">
    <name type="scientific">Candidatus Liberibacter solanacearum</name>
    <dbReference type="NCBI Taxonomy" id="556287"/>
    <lineage>
        <taxon>Bacteria</taxon>
        <taxon>Pseudomonadati</taxon>
        <taxon>Pseudomonadota</taxon>
        <taxon>Alphaproteobacteria</taxon>
        <taxon>Hyphomicrobiales</taxon>
        <taxon>Rhizobiaceae</taxon>
        <taxon>Liberibacter</taxon>
    </lineage>
</organism>
<dbReference type="SUPFAM" id="SSF56349">
    <property type="entry name" value="DNA breaking-rejoining enzymes"/>
    <property type="match status" value="1"/>
</dbReference>
<dbReference type="RefSeq" id="WP_148078972.1">
    <property type="nucleotide sequence ID" value="NZ_PKRU02000002.1"/>
</dbReference>
<dbReference type="GO" id="GO:0006310">
    <property type="term" value="P:DNA recombination"/>
    <property type="evidence" value="ECO:0007669"/>
    <property type="project" value="UniProtKB-KW"/>
</dbReference>
<evidence type="ECO:0000256" key="1">
    <source>
        <dbReference type="ARBA" id="ARBA00023172"/>
    </source>
</evidence>
<feature type="non-terminal residue" evidence="3">
    <location>
        <position position="1"/>
    </location>
</feature>
<feature type="domain" description="Tyr recombinase" evidence="2">
    <location>
        <begin position="1"/>
        <end position="158"/>
    </location>
</feature>
<evidence type="ECO:0000313" key="3">
    <source>
        <dbReference type="EMBL" id="RPD37772.1"/>
    </source>
</evidence>
<dbReference type="EMBL" id="PKRU02000002">
    <property type="protein sequence ID" value="RPD37772.1"/>
    <property type="molecule type" value="Genomic_DNA"/>
</dbReference>
<sequence length="165" mass="18223">FRKYHPIGTKARLALEMMLFLGLQRSDVMRVGIQHIKDEVMSIKTQKTGTQVTIPIAGTLQKCIEATQYTGEVFLTSPSGKKYANDDSFGTWFKNQCKKADLPNQCTAHGLRKAGATIMANAGVSSHELMAMYGWSKLSMAEIYTKEADKKKLSSNAIKALSKSI</sequence>
<reference evidence="3 4" key="1">
    <citation type="submission" date="2018-11" db="EMBL/GenBank/DDBJ databases">
        <title>Genome Analysis of Haplotype D of Candidatus Liberibacter Solanacearum.</title>
        <authorList>
            <person name="Katsir L."/>
            <person name="Ruan Z."/>
            <person name="Santos Garcia D."/>
            <person name="Piasezky A."/>
            <person name="Jiang J."/>
            <person name="Sela N."/>
            <person name="Freilich S."/>
            <person name="Bahar O."/>
        </authorList>
    </citation>
    <scope>NUCLEOTIDE SEQUENCE [LARGE SCALE GENOMIC DNA]</scope>
    <source>
        <strain evidence="4">haplotype D1</strain>
    </source>
</reference>
<keyword evidence="1" id="KW-0233">DNA recombination</keyword>
<dbReference type="GO" id="GO:0015074">
    <property type="term" value="P:DNA integration"/>
    <property type="evidence" value="ECO:0007669"/>
    <property type="project" value="InterPro"/>
</dbReference>
<dbReference type="PROSITE" id="PS51898">
    <property type="entry name" value="TYR_RECOMBINASE"/>
    <property type="match status" value="1"/>
</dbReference>
<dbReference type="GO" id="GO:0003677">
    <property type="term" value="F:DNA binding"/>
    <property type="evidence" value="ECO:0007669"/>
    <property type="project" value="InterPro"/>
</dbReference>
<dbReference type="InterPro" id="IPR013762">
    <property type="entry name" value="Integrase-like_cat_sf"/>
</dbReference>
<dbReference type="InterPro" id="IPR011010">
    <property type="entry name" value="DNA_brk_join_enz"/>
</dbReference>
<evidence type="ECO:0000259" key="2">
    <source>
        <dbReference type="PROSITE" id="PS51898"/>
    </source>
</evidence>
<evidence type="ECO:0000313" key="4">
    <source>
        <dbReference type="Proteomes" id="UP000236895"/>
    </source>
</evidence>
<dbReference type="Proteomes" id="UP000236895">
    <property type="component" value="Unassembled WGS sequence"/>
</dbReference>
<comment type="caution">
    <text evidence="3">The sequence shown here is derived from an EMBL/GenBank/DDBJ whole genome shotgun (WGS) entry which is preliminary data.</text>
</comment>
<gene>
    <name evidence="3" type="ORF">C0030_000310</name>
</gene>
<name>A0A424FNN6_9HYPH</name>
<dbReference type="AlphaFoldDB" id="A0A424FNN6"/>